<name>A0A318UEC3_9SPHI</name>
<dbReference type="Proteomes" id="UP000248198">
    <property type="component" value="Unassembled WGS sequence"/>
</dbReference>
<dbReference type="GO" id="GO:0008643">
    <property type="term" value="P:carbohydrate transport"/>
    <property type="evidence" value="ECO:0007669"/>
    <property type="project" value="InterPro"/>
</dbReference>
<dbReference type="InterPro" id="IPR038673">
    <property type="entry name" value="OprB_sf"/>
</dbReference>
<evidence type="ECO:0000256" key="2">
    <source>
        <dbReference type="RuleBase" id="RU363072"/>
    </source>
</evidence>
<organism evidence="3 4">
    <name type="scientific">Pedobacter nutrimenti</name>
    <dbReference type="NCBI Taxonomy" id="1241337"/>
    <lineage>
        <taxon>Bacteria</taxon>
        <taxon>Pseudomonadati</taxon>
        <taxon>Bacteroidota</taxon>
        <taxon>Sphingobacteriia</taxon>
        <taxon>Sphingobacteriales</taxon>
        <taxon>Sphingobacteriaceae</taxon>
        <taxon>Pedobacter</taxon>
    </lineage>
</organism>
<sequence length="98" mass="11070">MSLKGTKWKRTEDVFGLAAVINGLSTPHKDFIAAGGYGFIIGDGRLNYAKEMIIETYYNAHLAKNFWLTGDYQFVNNPAYNKDRGPVHVFALRGHIEF</sequence>
<protein>
    <submittedName>
        <fullName evidence="3">High affinity Mn2+ porin</fullName>
    </submittedName>
</protein>
<accession>A0A318UEC3</accession>
<dbReference type="AlphaFoldDB" id="A0A318UEC3"/>
<gene>
    <name evidence="3" type="ORF">B0O44_105239</name>
</gene>
<keyword evidence="4" id="KW-1185">Reference proteome</keyword>
<dbReference type="Pfam" id="PF04966">
    <property type="entry name" value="OprB"/>
    <property type="match status" value="1"/>
</dbReference>
<dbReference type="EMBL" id="QKLU01000005">
    <property type="protein sequence ID" value="PYF72866.1"/>
    <property type="molecule type" value="Genomic_DNA"/>
</dbReference>
<dbReference type="InterPro" id="IPR007049">
    <property type="entry name" value="Carb-sel_porin_OprB"/>
</dbReference>
<dbReference type="GO" id="GO:0016020">
    <property type="term" value="C:membrane"/>
    <property type="evidence" value="ECO:0007669"/>
    <property type="project" value="InterPro"/>
</dbReference>
<reference evidence="3 4" key="1">
    <citation type="submission" date="2018-06" db="EMBL/GenBank/DDBJ databases">
        <title>Genomic Encyclopedia of Archaeal and Bacterial Type Strains, Phase II (KMG-II): from individual species to whole genera.</title>
        <authorList>
            <person name="Goeker M."/>
        </authorList>
    </citation>
    <scope>NUCLEOTIDE SEQUENCE [LARGE SCALE GENOMIC DNA]</scope>
    <source>
        <strain evidence="3 4">DSM 27372</strain>
    </source>
</reference>
<comment type="caution">
    <text evidence="3">The sequence shown here is derived from an EMBL/GenBank/DDBJ whole genome shotgun (WGS) entry which is preliminary data.</text>
</comment>
<evidence type="ECO:0000313" key="3">
    <source>
        <dbReference type="EMBL" id="PYF72866.1"/>
    </source>
</evidence>
<proteinExistence type="inferred from homology"/>
<evidence type="ECO:0000256" key="1">
    <source>
        <dbReference type="ARBA" id="ARBA00008769"/>
    </source>
</evidence>
<comment type="similarity">
    <text evidence="1 2">Belongs to the OprB family.</text>
</comment>
<evidence type="ECO:0000313" key="4">
    <source>
        <dbReference type="Proteomes" id="UP000248198"/>
    </source>
</evidence>
<dbReference type="GO" id="GO:0015288">
    <property type="term" value="F:porin activity"/>
    <property type="evidence" value="ECO:0007669"/>
    <property type="project" value="InterPro"/>
</dbReference>
<dbReference type="Gene3D" id="2.40.160.180">
    <property type="entry name" value="Carbohydrate-selective porin OprB"/>
    <property type="match status" value="1"/>
</dbReference>